<evidence type="ECO:0000313" key="1">
    <source>
        <dbReference type="EMBL" id="KAI7987370.1"/>
    </source>
</evidence>
<dbReference type="Proteomes" id="UP001060215">
    <property type="component" value="Chromosome 14"/>
</dbReference>
<proteinExistence type="predicted"/>
<evidence type="ECO:0000313" key="2">
    <source>
        <dbReference type="Proteomes" id="UP001060215"/>
    </source>
</evidence>
<keyword evidence="2" id="KW-1185">Reference proteome</keyword>
<name>A0ACC0FGE0_9ERIC</name>
<dbReference type="EMBL" id="CM045771">
    <property type="protein sequence ID" value="KAI7987370.1"/>
    <property type="molecule type" value="Genomic_DNA"/>
</dbReference>
<reference evidence="1 2" key="1">
    <citation type="journal article" date="2022" name="Plant J.">
        <title>Chromosome-level genome of Camellia lanceoleosa provides a valuable resource for understanding genome evolution and self-incompatibility.</title>
        <authorList>
            <person name="Gong W."/>
            <person name="Xiao S."/>
            <person name="Wang L."/>
            <person name="Liao Z."/>
            <person name="Chang Y."/>
            <person name="Mo W."/>
            <person name="Hu G."/>
            <person name="Li W."/>
            <person name="Zhao G."/>
            <person name="Zhu H."/>
            <person name="Hu X."/>
            <person name="Ji K."/>
            <person name="Xiang X."/>
            <person name="Song Q."/>
            <person name="Yuan D."/>
            <person name="Jin S."/>
            <person name="Zhang L."/>
        </authorList>
    </citation>
    <scope>NUCLEOTIDE SEQUENCE [LARGE SCALE GENOMIC DNA]</scope>
    <source>
        <strain evidence="1">SQ_2022a</strain>
    </source>
</reference>
<accession>A0ACC0FGE0</accession>
<comment type="caution">
    <text evidence="1">The sequence shown here is derived from an EMBL/GenBank/DDBJ whole genome shotgun (WGS) entry which is preliminary data.</text>
</comment>
<organism evidence="1 2">
    <name type="scientific">Camellia lanceoleosa</name>
    <dbReference type="NCBI Taxonomy" id="1840588"/>
    <lineage>
        <taxon>Eukaryota</taxon>
        <taxon>Viridiplantae</taxon>
        <taxon>Streptophyta</taxon>
        <taxon>Embryophyta</taxon>
        <taxon>Tracheophyta</taxon>
        <taxon>Spermatophyta</taxon>
        <taxon>Magnoliopsida</taxon>
        <taxon>eudicotyledons</taxon>
        <taxon>Gunneridae</taxon>
        <taxon>Pentapetalae</taxon>
        <taxon>asterids</taxon>
        <taxon>Ericales</taxon>
        <taxon>Theaceae</taxon>
        <taxon>Camellia</taxon>
    </lineage>
</organism>
<gene>
    <name evidence="1" type="ORF">LOK49_LG13G00960</name>
</gene>
<sequence>MGLNEPFQRAREWVANSLDFNRNYDASVFETTIRLLYKSCGWTS</sequence>
<protein>
    <submittedName>
        <fullName evidence="1">Mannosyl-oligosaccharide 1,2-alpha-mannosidase MNS1</fullName>
    </submittedName>
</protein>